<dbReference type="EMBL" id="CADCTP010000141">
    <property type="protein sequence ID" value="CAA9242835.1"/>
    <property type="molecule type" value="Genomic_DNA"/>
</dbReference>
<organism evidence="2">
    <name type="scientific">uncultured Mycobacteriales bacterium</name>
    <dbReference type="NCBI Taxonomy" id="581187"/>
    <lineage>
        <taxon>Bacteria</taxon>
        <taxon>Bacillati</taxon>
        <taxon>Actinomycetota</taxon>
        <taxon>Actinomycetes</taxon>
        <taxon>Mycobacteriales</taxon>
        <taxon>environmental samples</taxon>
    </lineage>
</organism>
<feature type="non-terminal residue" evidence="2">
    <location>
        <position position="1"/>
    </location>
</feature>
<protein>
    <submittedName>
        <fullName evidence="2">Uncharacterized protein</fullName>
    </submittedName>
</protein>
<reference evidence="2" key="1">
    <citation type="submission" date="2020-02" db="EMBL/GenBank/DDBJ databases">
        <authorList>
            <person name="Meier V. D."/>
        </authorList>
    </citation>
    <scope>NUCLEOTIDE SEQUENCE</scope>
    <source>
        <strain evidence="2">AVDCRST_MAG41</strain>
    </source>
</reference>
<sequence>VGRPQCPGEPARSGLLPVPPRRGRGGRARIASRDARRIPGPVRAVRRRFVRR</sequence>
<dbReference type="AlphaFoldDB" id="A0A6J4I7V5"/>
<evidence type="ECO:0000313" key="2">
    <source>
        <dbReference type="EMBL" id="CAA9242835.1"/>
    </source>
</evidence>
<accession>A0A6J4I7V5</accession>
<feature type="region of interest" description="Disordered" evidence="1">
    <location>
        <begin position="1"/>
        <end position="37"/>
    </location>
</feature>
<name>A0A6J4I7V5_9ACTN</name>
<gene>
    <name evidence="2" type="ORF">AVDCRST_MAG41-1534</name>
</gene>
<feature type="non-terminal residue" evidence="2">
    <location>
        <position position="52"/>
    </location>
</feature>
<evidence type="ECO:0000256" key="1">
    <source>
        <dbReference type="SAM" id="MobiDB-lite"/>
    </source>
</evidence>
<proteinExistence type="predicted"/>